<organism evidence="1 2">
    <name type="scientific">Echria macrotheca</name>
    <dbReference type="NCBI Taxonomy" id="438768"/>
    <lineage>
        <taxon>Eukaryota</taxon>
        <taxon>Fungi</taxon>
        <taxon>Dikarya</taxon>
        <taxon>Ascomycota</taxon>
        <taxon>Pezizomycotina</taxon>
        <taxon>Sordariomycetes</taxon>
        <taxon>Sordariomycetidae</taxon>
        <taxon>Sordariales</taxon>
        <taxon>Schizotheciaceae</taxon>
        <taxon>Echria</taxon>
    </lineage>
</organism>
<proteinExistence type="predicted"/>
<sequence>MALPPKFKAHRLLLSPSATSTEDADVHHTLEIYFDYVCPYSSKLFNTLYTQVLPALETASPRPTGPLQIILRQQIQPWHPSSTLTHEAALAVLRLTSSSPQKFWSFTAALLAAQRDYFDVNVVSEPRNTTYRRLAKLAASSVDVDEEEVYKLLAVPDRPAEDGSLNVGNAVTNDLKLLVRLARQSSVHVSPTVLFNGLVVNEISSGWTKDQWIEWLGKNVV</sequence>
<dbReference type="EMBL" id="MU839830">
    <property type="protein sequence ID" value="KAK1757370.1"/>
    <property type="molecule type" value="Genomic_DNA"/>
</dbReference>
<evidence type="ECO:0000313" key="2">
    <source>
        <dbReference type="Proteomes" id="UP001239445"/>
    </source>
</evidence>
<comment type="caution">
    <text evidence="1">The sequence shown here is derived from an EMBL/GenBank/DDBJ whole genome shotgun (WGS) entry which is preliminary data.</text>
</comment>
<dbReference type="PANTHER" id="PTHR33875">
    <property type="entry name" value="OS09G0542200 PROTEIN"/>
    <property type="match status" value="1"/>
</dbReference>
<name>A0AAJ0BFK1_9PEZI</name>
<gene>
    <name evidence="1" type="ORF">QBC47DRAFT_375806</name>
</gene>
<dbReference type="PANTHER" id="PTHR33875:SF2">
    <property type="entry name" value="ACR183CP"/>
    <property type="match status" value="1"/>
</dbReference>
<dbReference type="Gene3D" id="3.40.30.10">
    <property type="entry name" value="Glutaredoxin"/>
    <property type="match status" value="1"/>
</dbReference>
<keyword evidence="2" id="KW-1185">Reference proteome</keyword>
<evidence type="ECO:0008006" key="3">
    <source>
        <dbReference type="Google" id="ProtNLM"/>
    </source>
</evidence>
<evidence type="ECO:0000313" key="1">
    <source>
        <dbReference type="EMBL" id="KAK1757370.1"/>
    </source>
</evidence>
<accession>A0AAJ0BFK1</accession>
<protein>
    <recommendedName>
        <fullName evidence="3">Thioredoxin-like fold domain-containing protein</fullName>
    </recommendedName>
</protein>
<dbReference type="CDD" id="cd02972">
    <property type="entry name" value="DsbA_family"/>
    <property type="match status" value="1"/>
</dbReference>
<reference evidence="1" key="1">
    <citation type="submission" date="2023-06" db="EMBL/GenBank/DDBJ databases">
        <title>Genome-scale phylogeny and comparative genomics of the fungal order Sordariales.</title>
        <authorList>
            <consortium name="Lawrence Berkeley National Laboratory"/>
            <person name="Hensen N."/>
            <person name="Bonometti L."/>
            <person name="Westerberg I."/>
            <person name="Brannstrom I.O."/>
            <person name="Guillou S."/>
            <person name="Cros-Aarteil S."/>
            <person name="Calhoun S."/>
            <person name="Haridas S."/>
            <person name="Kuo A."/>
            <person name="Mondo S."/>
            <person name="Pangilinan J."/>
            <person name="Riley R."/>
            <person name="Labutti K."/>
            <person name="Andreopoulos B."/>
            <person name="Lipzen A."/>
            <person name="Chen C."/>
            <person name="Yanf M."/>
            <person name="Daum C."/>
            <person name="Ng V."/>
            <person name="Clum A."/>
            <person name="Steindorff A."/>
            <person name="Ohm R."/>
            <person name="Martin F."/>
            <person name="Silar P."/>
            <person name="Natvig D."/>
            <person name="Lalanne C."/>
            <person name="Gautier V."/>
            <person name="Ament-Velasquez S.L."/>
            <person name="Kruys A."/>
            <person name="Hutchinson M.I."/>
            <person name="Powell A.J."/>
            <person name="Barry K."/>
            <person name="Miller A.N."/>
            <person name="Grigoriev I.V."/>
            <person name="Debuchy R."/>
            <person name="Gladieux P."/>
            <person name="Thoren M.H."/>
            <person name="Johannesson H."/>
        </authorList>
    </citation>
    <scope>NUCLEOTIDE SEQUENCE</scope>
    <source>
        <strain evidence="1">PSN4</strain>
    </source>
</reference>
<dbReference type="SUPFAM" id="SSF52833">
    <property type="entry name" value="Thioredoxin-like"/>
    <property type="match status" value="1"/>
</dbReference>
<dbReference type="Proteomes" id="UP001239445">
    <property type="component" value="Unassembled WGS sequence"/>
</dbReference>
<dbReference type="AlphaFoldDB" id="A0AAJ0BFK1"/>
<dbReference type="InterPro" id="IPR036249">
    <property type="entry name" value="Thioredoxin-like_sf"/>
</dbReference>